<feature type="transmembrane region" description="Helical" evidence="1">
    <location>
        <begin position="89"/>
        <end position="110"/>
    </location>
</feature>
<dbReference type="Pfam" id="PF19609">
    <property type="entry name" value="DUF6114"/>
    <property type="match status" value="1"/>
</dbReference>
<feature type="transmembrane region" description="Helical" evidence="1">
    <location>
        <begin position="250"/>
        <end position="273"/>
    </location>
</feature>
<feature type="transmembrane region" description="Helical" evidence="1">
    <location>
        <begin position="156"/>
        <end position="179"/>
    </location>
</feature>
<protein>
    <submittedName>
        <fullName evidence="2">Putative membrane protein</fullName>
    </submittedName>
</protein>
<keyword evidence="1" id="KW-0472">Membrane</keyword>
<keyword evidence="1" id="KW-0812">Transmembrane</keyword>
<dbReference type="EMBL" id="PEBX01000031">
    <property type="protein sequence ID" value="PTQ56367.1"/>
    <property type="molecule type" value="Genomic_DNA"/>
</dbReference>
<comment type="caution">
    <text evidence="2">The sequence shown here is derived from an EMBL/GenBank/DDBJ whole genome shotgun (WGS) entry which is preliminary data.</text>
</comment>
<sequence length="306" mass="33026">MRKKMGKTIQMGISGGMVAVFIGSLVLHWPWDQVLILGFFGMLLSGGLFIGLVDRLNQNQGKRLLAVSGLIPGFLIGGGLYPITGSLPLSVLFGLIGGVIWFGGCGVFFIRKLEALQWYVSYNIEIITTFILSIIGTSLGLRFVKMIYTPYEWLNAIFIVILPLILSLCLAIFPGVILARNHRRPTFAATLGLISGAIVSWIGINVAPLLFLPGSGLLWAGLITGGLMILVSIFGIFYPQWSSFLGGLMIFFSILSFVGAAGGLIIGGLLGIYSGSLMGAWVQKEEKVIQSSLEGDENRQAIISEY</sequence>
<feature type="transmembrane region" description="Helical" evidence="1">
    <location>
        <begin position="64"/>
        <end position="83"/>
    </location>
</feature>
<feature type="transmembrane region" description="Helical" evidence="1">
    <location>
        <begin position="122"/>
        <end position="144"/>
    </location>
</feature>
<feature type="transmembrane region" description="Helical" evidence="1">
    <location>
        <begin position="12"/>
        <end position="29"/>
    </location>
</feature>
<feature type="transmembrane region" description="Helical" evidence="1">
    <location>
        <begin position="217"/>
        <end position="238"/>
    </location>
</feature>
<evidence type="ECO:0000313" key="3">
    <source>
        <dbReference type="Proteomes" id="UP000244338"/>
    </source>
</evidence>
<name>A0A2R6Y114_9BACL</name>
<gene>
    <name evidence="2" type="ORF">BSOLF_0302</name>
</gene>
<dbReference type="Proteomes" id="UP000244338">
    <property type="component" value="Unassembled WGS sequence"/>
</dbReference>
<proteinExistence type="predicted"/>
<organism evidence="2 3">
    <name type="scientific">Candidatus Carbonibacillus altaicus</name>
    <dbReference type="NCBI Taxonomy" id="2163959"/>
    <lineage>
        <taxon>Bacteria</taxon>
        <taxon>Bacillati</taxon>
        <taxon>Bacillota</taxon>
        <taxon>Bacilli</taxon>
        <taxon>Bacillales</taxon>
        <taxon>Candidatus Carbonibacillus</taxon>
    </lineage>
</organism>
<feature type="transmembrane region" description="Helical" evidence="1">
    <location>
        <begin position="35"/>
        <end position="52"/>
    </location>
</feature>
<evidence type="ECO:0000256" key="1">
    <source>
        <dbReference type="SAM" id="Phobius"/>
    </source>
</evidence>
<feature type="transmembrane region" description="Helical" evidence="1">
    <location>
        <begin position="191"/>
        <end position="211"/>
    </location>
</feature>
<evidence type="ECO:0000313" key="2">
    <source>
        <dbReference type="EMBL" id="PTQ56367.1"/>
    </source>
</evidence>
<reference evidence="3" key="1">
    <citation type="journal article" date="2018" name="Sci. Rep.">
        <title>Lignite coal burning seam in the remote Altai Mountains harbors a hydrogen-driven thermophilic microbial community.</title>
        <authorList>
            <person name="Kadnikov V.V."/>
            <person name="Mardanov A.V."/>
            <person name="Ivasenko D.A."/>
            <person name="Antsiferov D.V."/>
            <person name="Beletsky A.V."/>
            <person name="Karnachuk O.V."/>
            <person name="Ravin N.V."/>
        </authorList>
    </citation>
    <scope>NUCLEOTIDE SEQUENCE [LARGE SCALE GENOMIC DNA]</scope>
</reference>
<dbReference type="InterPro" id="IPR046096">
    <property type="entry name" value="DUF6114"/>
</dbReference>
<keyword evidence="1" id="KW-1133">Transmembrane helix</keyword>
<accession>A0A2R6Y114</accession>
<dbReference type="AlphaFoldDB" id="A0A2R6Y114"/>